<dbReference type="RefSeq" id="WP_084450124.1">
    <property type="nucleotide sequence ID" value="NZ_FWXN01000003.1"/>
</dbReference>
<evidence type="ECO:0000256" key="1">
    <source>
        <dbReference type="SAM" id="MobiDB-lite"/>
    </source>
</evidence>
<accession>A0A1W1ZEI9</accession>
<dbReference type="Proteomes" id="UP000192634">
    <property type="component" value="Unassembled WGS sequence"/>
</dbReference>
<dbReference type="AlphaFoldDB" id="A0A1W1ZEI9"/>
<dbReference type="OrthoDB" id="4426339at2"/>
<proteinExistence type="predicted"/>
<sequence>MPHPPHDPAPATRRPDLDRLPHDAPPGPLRRARLHPLRRPDGSVQLGTGPRATRLLGLSDDELRWLATLDPGRALTEAVTTAALEGIEPTRAADVLDRLVALGHIAPADTARPPRVAVVGAGALPALLTDVLRQGEQVDVTRVRPGDATSVDLAVVVSPAPADPATIHPWLAARTPVLPLWCQAEHASIGPVITPEGRPCLHCLDLTRVGVDPDWPYLRAQLVRPRVAGPEPADASPAVRLLAAGLTTALVLDHLAGRVTTPEWSFEVATPGPTLERHRWPAHPGCPECGDPRPRAATDTTDEGGSAPVSGWDDTMVG</sequence>
<feature type="region of interest" description="Disordered" evidence="1">
    <location>
        <begin position="277"/>
        <end position="318"/>
    </location>
</feature>
<evidence type="ECO:0000313" key="2">
    <source>
        <dbReference type="EMBL" id="SMC46612.1"/>
    </source>
</evidence>
<feature type="compositionally biased region" description="Basic and acidic residues" evidence="1">
    <location>
        <begin position="13"/>
        <end position="22"/>
    </location>
</feature>
<dbReference type="EMBL" id="FWXN01000003">
    <property type="protein sequence ID" value="SMC46612.1"/>
    <property type="molecule type" value="Genomic_DNA"/>
</dbReference>
<reference evidence="2 3" key="1">
    <citation type="submission" date="2017-04" db="EMBL/GenBank/DDBJ databases">
        <authorList>
            <person name="Afonso C.L."/>
            <person name="Miller P.J."/>
            <person name="Scott M.A."/>
            <person name="Spackman E."/>
            <person name="Goraichik I."/>
            <person name="Dimitrov K.M."/>
            <person name="Suarez D.L."/>
            <person name="Swayne D.E."/>
        </authorList>
    </citation>
    <scope>NUCLEOTIDE SEQUENCE [LARGE SCALE GENOMIC DNA]</scope>
    <source>
        <strain evidence="2 3">CGMCC 1.12511</strain>
    </source>
</reference>
<protein>
    <submittedName>
        <fullName evidence="2">Bacteriocin biosynthesis cyclodehydratase domain-containing protein</fullName>
    </submittedName>
</protein>
<evidence type="ECO:0000313" key="3">
    <source>
        <dbReference type="Proteomes" id="UP000192634"/>
    </source>
</evidence>
<organism evidence="2 3">
    <name type="scientific">Janibacter indicus</name>
    <dbReference type="NCBI Taxonomy" id="857417"/>
    <lineage>
        <taxon>Bacteria</taxon>
        <taxon>Bacillati</taxon>
        <taxon>Actinomycetota</taxon>
        <taxon>Actinomycetes</taxon>
        <taxon>Micrococcales</taxon>
        <taxon>Intrasporangiaceae</taxon>
        <taxon>Janibacter</taxon>
    </lineage>
</organism>
<name>A0A1W1ZEI9_9MICO</name>
<gene>
    <name evidence="2" type="ORF">SAMN06296429_103327</name>
</gene>
<feature type="region of interest" description="Disordered" evidence="1">
    <location>
        <begin position="1"/>
        <end position="50"/>
    </location>
</feature>
<dbReference type="Gene3D" id="3.40.50.720">
    <property type="entry name" value="NAD(P)-binding Rossmann-like Domain"/>
    <property type="match status" value="1"/>
</dbReference>
<dbReference type="NCBIfam" id="TIGR03882">
    <property type="entry name" value="cyclo_dehyd_2"/>
    <property type="match status" value="1"/>
</dbReference>
<dbReference type="InterPro" id="IPR022291">
    <property type="entry name" value="Bacteriocin_synth_cyclodeHase"/>
</dbReference>